<comment type="caution">
    <text evidence="5">The sequence shown here is derived from an EMBL/GenBank/DDBJ whole genome shotgun (WGS) entry which is preliminary data.</text>
</comment>
<gene>
    <name evidence="5" type="ORF">C8J48_1511</name>
</gene>
<dbReference type="OrthoDB" id="267455at2"/>
<feature type="domain" description="Rad50/SbcC-type AAA" evidence="4">
    <location>
        <begin position="6"/>
        <end position="310"/>
    </location>
</feature>
<dbReference type="EMBL" id="PZZP01000001">
    <property type="protein sequence ID" value="PTM58912.1"/>
    <property type="molecule type" value="Genomic_DNA"/>
</dbReference>
<evidence type="ECO:0000256" key="3">
    <source>
        <dbReference type="ARBA" id="ARBA00013368"/>
    </source>
</evidence>
<accession>A0A2T4ZAJ2</accession>
<sequence length="496" mass="57586">MKGFQRVVIENFQSHDRTEIDLTDGLNVFVGPSDSGKSAILRALRWLLYNQPRGSDFIRAGKDRCRVTLTLTNGVSIIRERTPSSNRYILRNSDGEEQVFEGFGGQVPLEVMEAHGMHPLKMDTDWNLPAQFGTQLEGPFLLSETGGVKAKSIGRISGAHIIDMALQSTVKDQKQLAAETRYLAQETERLDEALKPYADLPQLIKGLERSERIYAEIREKEEKLKRLQHLSQVWATCRQKQKETRHRIDSLRSLPVLEGRLAGIEGYLQRVKELERMWRRLGEQRKERTRTETILTQTAHCDQVEARLQELENLFNRLNGWRERQQRWAVIWRERTAMIRLREGAKQMEQIPLATMEEQIQRLRQLQRLSPRVRQLSRNRQSWERWMERTAHLPEQAAEEASARLERLRVLRQAAERYADVYRRLREGRRFYRQKEEEIEKGTSLLVDSFRRLGRCPTCGSPVNGDVLDHIMEEVGGGWSRAAAGAENQGDKNKTG</sequence>
<keyword evidence="6" id="KW-1185">Reference proteome</keyword>
<evidence type="ECO:0000256" key="2">
    <source>
        <dbReference type="ARBA" id="ARBA00011322"/>
    </source>
</evidence>
<dbReference type="SUPFAM" id="SSF52540">
    <property type="entry name" value="P-loop containing nucleoside triphosphate hydrolases"/>
    <property type="match status" value="1"/>
</dbReference>
<dbReference type="PANTHER" id="PTHR32114">
    <property type="entry name" value="ABC TRANSPORTER ABCH.3"/>
    <property type="match status" value="1"/>
</dbReference>
<organism evidence="5 6">
    <name type="scientific">Desmospora activa DSM 45169</name>
    <dbReference type="NCBI Taxonomy" id="1121389"/>
    <lineage>
        <taxon>Bacteria</taxon>
        <taxon>Bacillati</taxon>
        <taxon>Bacillota</taxon>
        <taxon>Bacilli</taxon>
        <taxon>Bacillales</taxon>
        <taxon>Thermoactinomycetaceae</taxon>
        <taxon>Desmospora</taxon>
    </lineage>
</organism>
<dbReference type="Gene3D" id="3.40.50.300">
    <property type="entry name" value="P-loop containing nucleotide triphosphate hydrolases"/>
    <property type="match status" value="1"/>
</dbReference>
<dbReference type="PANTHER" id="PTHR32114:SF2">
    <property type="entry name" value="ABC TRANSPORTER ABCH.3"/>
    <property type="match status" value="1"/>
</dbReference>
<dbReference type="Pfam" id="PF13476">
    <property type="entry name" value="AAA_23"/>
    <property type="match status" value="1"/>
</dbReference>
<dbReference type="AlphaFoldDB" id="A0A2T4ZAJ2"/>
<name>A0A2T4ZAJ2_9BACL</name>
<dbReference type="InterPro" id="IPR027417">
    <property type="entry name" value="P-loop_NTPase"/>
</dbReference>
<protein>
    <recommendedName>
        <fullName evidence="3">Nuclease SbcCD subunit C</fullName>
    </recommendedName>
</protein>
<dbReference type="GO" id="GO:0016887">
    <property type="term" value="F:ATP hydrolysis activity"/>
    <property type="evidence" value="ECO:0007669"/>
    <property type="project" value="InterPro"/>
</dbReference>
<proteinExistence type="inferred from homology"/>
<comment type="similarity">
    <text evidence="1">Belongs to the SMC family. SbcC subfamily.</text>
</comment>
<dbReference type="GO" id="GO:0006302">
    <property type="term" value="P:double-strand break repair"/>
    <property type="evidence" value="ECO:0007669"/>
    <property type="project" value="InterPro"/>
</dbReference>
<dbReference type="RefSeq" id="WP_107725658.1">
    <property type="nucleotide sequence ID" value="NZ_PZZP01000001.1"/>
</dbReference>
<evidence type="ECO:0000259" key="4">
    <source>
        <dbReference type="Pfam" id="PF13476"/>
    </source>
</evidence>
<evidence type="ECO:0000256" key="1">
    <source>
        <dbReference type="ARBA" id="ARBA00006930"/>
    </source>
</evidence>
<dbReference type="Proteomes" id="UP000241639">
    <property type="component" value="Unassembled WGS sequence"/>
</dbReference>
<evidence type="ECO:0000313" key="6">
    <source>
        <dbReference type="Proteomes" id="UP000241639"/>
    </source>
</evidence>
<dbReference type="InterPro" id="IPR038729">
    <property type="entry name" value="Rad50/SbcC_AAA"/>
</dbReference>
<evidence type="ECO:0000313" key="5">
    <source>
        <dbReference type="EMBL" id="PTM58912.1"/>
    </source>
</evidence>
<reference evidence="5 6" key="1">
    <citation type="submission" date="2018-04" db="EMBL/GenBank/DDBJ databases">
        <title>Genomic Encyclopedia of Archaeal and Bacterial Type Strains, Phase II (KMG-II): from individual species to whole genera.</title>
        <authorList>
            <person name="Goeker M."/>
        </authorList>
    </citation>
    <scope>NUCLEOTIDE SEQUENCE [LARGE SCALE GENOMIC DNA]</scope>
    <source>
        <strain evidence="5 6">DSM 45169</strain>
    </source>
</reference>
<comment type="subunit">
    <text evidence="2">Heterodimer of SbcC and SbcD.</text>
</comment>